<accession>A0A8S3JZV6</accession>
<evidence type="ECO:0000256" key="1">
    <source>
        <dbReference type="SAM" id="MobiDB-lite"/>
    </source>
</evidence>
<feature type="compositionally biased region" description="Low complexity" evidence="1">
    <location>
        <begin position="143"/>
        <end position="160"/>
    </location>
</feature>
<feature type="compositionally biased region" description="Polar residues" evidence="1">
    <location>
        <begin position="127"/>
        <end position="142"/>
    </location>
</feature>
<protein>
    <submittedName>
        <fullName evidence="2">Uncharacterized protein</fullName>
    </submittedName>
</protein>
<feature type="compositionally biased region" description="Low complexity" evidence="1">
    <location>
        <begin position="76"/>
        <end position="93"/>
    </location>
</feature>
<comment type="caution">
    <text evidence="2">The sequence shown here is derived from an EMBL/GenBank/DDBJ whole genome shotgun (WGS) entry which is preliminary data.</text>
</comment>
<sequence>ERYITRLENTQYDPNVPPSSHYPTQYLSPTHQMLPGFHSQQQQQNPNLQSILHQKQQQFISNSPLVHTNQIKREQMSFPGSPQQPQSLPSMFSTGGPPTPNASTNSNMFPRPSTPINGDLSSGGKRISTTSNISVSGNASMLISNSSNSPPTPSSINHNQ</sequence>
<feature type="region of interest" description="Disordered" evidence="1">
    <location>
        <begin position="76"/>
        <end position="160"/>
    </location>
</feature>
<dbReference type="AlphaFoldDB" id="A0A8S3JZV6"/>
<evidence type="ECO:0000313" key="3">
    <source>
        <dbReference type="Proteomes" id="UP000676336"/>
    </source>
</evidence>
<feature type="non-terminal residue" evidence="2">
    <location>
        <position position="1"/>
    </location>
</feature>
<dbReference type="EMBL" id="CAJOBI010353465">
    <property type="protein sequence ID" value="CAF5222592.1"/>
    <property type="molecule type" value="Genomic_DNA"/>
</dbReference>
<gene>
    <name evidence="2" type="ORF">SMN809_LOCUS82911</name>
</gene>
<name>A0A8S3JZV6_9BILA</name>
<proteinExistence type="predicted"/>
<evidence type="ECO:0000313" key="2">
    <source>
        <dbReference type="EMBL" id="CAF5222592.1"/>
    </source>
</evidence>
<feature type="non-terminal residue" evidence="2">
    <location>
        <position position="160"/>
    </location>
</feature>
<dbReference type="Proteomes" id="UP000676336">
    <property type="component" value="Unassembled WGS sequence"/>
</dbReference>
<reference evidence="2" key="1">
    <citation type="submission" date="2021-02" db="EMBL/GenBank/DDBJ databases">
        <authorList>
            <person name="Nowell W R."/>
        </authorList>
    </citation>
    <scope>NUCLEOTIDE SEQUENCE</scope>
</reference>
<feature type="compositionally biased region" description="Polar residues" evidence="1">
    <location>
        <begin position="101"/>
        <end position="120"/>
    </location>
</feature>
<organism evidence="2 3">
    <name type="scientific">Rotaria magnacalcarata</name>
    <dbReference type="NCBI Taxonomy" id="392030"/>
    <lineage>
        <taxon>Eukaryota</taxon>
        <taxon>Metazoa</taxon>
        <taxon>Spiralia</taxon>
        <taxon>Gnathifera</taxon>
        <taxon>Rotifera</taxon>
        <taxon>Eurotatoria</taxon>
        <taxon>Bdelloidea</taxon>
        <taxon>Philodinida</taxon>
        <taxon>Philodinidae</taxon>
        <taxon>Rotaria</taxon>
    </lineage>
</organism>